<keyword evidence="3" id="KW-1185">Reference proteome</keyword>
<protein>
    <submittedName>
        <fullName evidence="2">Uncharacterized protein</fullName>
    </submittedName>
</protein>
<dbReference type="AlphaFoldDB" id="A0A4U5MG37"/>
<reference evidence="2 3" key="1">
    <citation type="journal article" date="2015" name="Genome Biol.">
        <title>Comparative genomics of Steinernema reveals deeply conserved gene regulatory networks.</title>
        <authorList>
            <person name="Dillman A.R."/>
            <person name="Macchietto M."/>
            <person name="Porter C.F."/>
            <person name="Rogers A."/>
            <person name="Williams B."/>
            <person name="Antoshechkin I."/>
            <person name="Lee M.M."/>
            <person name="Goodwin Z."/>
            <person name="Lu X."/>
            <person name="Lewis E.E."/>
            <person name="Goodrich-Blair H."/>
            <person name="Stock S.P."/>
            <person name="Adams B.J."/>
            <person name="Sternberg P.W."/>
            <person name="Mortazavi A."/>
        </authorList>
    </citation>
    <scope>NUCLEOTIDE SEQUENCE [LARGE SCALE GENOMIC DNA]</scope>
    <source>
        <strain evidence="2 3">ALL</strain>
    </source>
</reference>
<accession>A0A4U5MG37</accession>
<gene>
    <name evidence="2" type="ORF">L596_024220</name>
</gene>
<reference evidence="2 3" key="2">
    <citation type="journal article" date="2019" name="G3 (Bethesda)">
        <title>Hybrid Assembly of the Genome of the Entomopathogenic Nematode Steinernema carpocapsae Identifies the X-Chromosome.</title>
        <authorList>
            <person name="Serra L."/>
            <person name="Macchietto M."/>
            <person name="Macias-Munoz A."/>
            <person name="McGill C.J."/>
            <person name="Rodriguez I.M."/>
            <person name="Rodriguez B."/>
            <person name="Murad R."/>
            <person name="Mortazavi A."/>
        </authorList>
    </citation>
    <scope>NUCLEOTIDE SEQUENCE [LARGE SCALE GENOMIC DNA]</scope>
    <source>
        <strain evidence="2 3">ALL</strain>
    </source>
</reference>
<dbReference type="EMBL" id="AZBU02000008">
    <property type="protein sequence ID" value="TKR68206.1"/>
    <property type="molecule type" value="Genomic_DNA"/>
</dbReference>
<evidence type="ECO:0000313" key="2">
    <source>
        <dbReference type="EMBL" id="TKR68206.1"/>
    </source>
</evidence>
<name>A0A4U5MG37_STECR</name>
<feature type="region of interest" description="Disordered" evidence="1">
    <location>
        <begin position="1"/>
        <end position="145"/>
    </location>
</feature>
<dbReference type="Proteomes" id="UP000298663">
    <property type="component" value="Unassembled WGS sequence"/>
</dbReference>
<sequence length="145" mass="16088">MESVDKLTENVAKYAQDDARKNPRGTRNPSRPPSALASGRRPPSQSPAQRVPSTRPGAQSRQASAAPNRGRSRTPMSLKEMAGARDVSPPRPEAINRASPKPTKKFNPITADQIREAYKKVKTEQDEDLKIKEEEEKKSKSKNKD</sequence>
<organism evidence="2 3">
    <name type="scientific">Steinernema carpocapsae</name>
    <name type="common">Entomopathogenic nematode</name>
    <dbReference type="NCBI Taxonomy" id="34508"/>
    <lineage>
        <taxon>Eukaryota</taxon>
        <taxon>Metazoa</taxon>
        <taxon>Ecdysozoa</taxon>
        <taxon>Nematoda</taxon>
        <taxon>Chromadorea</taxon>
        <taxon>Rhabditida</taxon>
        <taxon>Tylenchina</taxon>
        <taxon>Panagrolaimomorpha</taxon>
        <taxon>Strongyloidoidea</taxon>
        <taxon>Steinernematidae</taxon>
        <taxon>Steinernema</taxon>
    </lineage>
</organism>
<feature type="compositionally biased region" description="Polar residues" evidence="1">
    <location>
        <begin position="46"/>
        <end position="65"/>
    </location>
</feature>
<evidence type="ECO:0000313" key="3">
    <source>
        <dbReference type="Proteomes" id="UP000298663"/>
    </source>
</evidence>
<evidence type="ECO:0000256" key="1">
    <source>
        <dbReference type="SAM" id="MobiDB-lite"/>
    </source>
</evidence>
<feature type="compositionally biased region" description="Basic and acidic residues" evidence="1">
    <location>
        <begin position="113"/>
        <end position="145"/>
    </location>
</feature>
<comment type="caution">
    <text evidence="2">The sequence shown here is derived from an EMBL/GenBank/DDBJ whole genome shotgun (WGS) entry which is preliminary data.</text>
</comment>
<proteinExistence type="predicted"/>